<protein>
    <submittedName>
        <fullName evidence="1">Uncharacterized protein</fullName>
    </submittedName>
</protein>
<organism evidence="1 2">
    <name type="scientific">Cohnella pontilimi</name>
    <dbReference type="NCBI Taxonomy" id="2564100"/>
    <lineage>
        <taxon>Bacteria</taxon>
        <taxon>Bacillati</taxon>
        <taxon>Bacillota</taxon>
        <taxon>Bacilli</taxon>
        <taxon>Bacillales</taxon>
        <taxon>Paenibacillaceae</taxon>
        <taxon>Cohnella</taxon>
    </lineage>
</organism>
<dbReference type="AlphaFoldDB" id="A0A4U0FA82"/>
<name>A0A4U0FA82_9BACL</name>
<keyword evidence="2" id="KW-1185">Reference proteome</keyword>
<dbReference type="RefSeq" id="WP_136778461.1">
    <property type="nucleotide sequence ID" value="NZ_SUPK01000006.1"/>
</dbReference>
<evidence type="ECO:0000313" key="1">
    <source>
        <dbReference type="EMBL" id="TJY41541.1"/>
    </source>
</evidence>
<comment type="caution">
    <text evidence="1">The sequence shown here is derived from an EMBL/GenBank/DDBJ whole genome shotgun (WGS) entry which is preliminary data.</text>
</comment>
<sequence>MTKLKDTIDNEVHKKLAADLFNVTWDLIEKTERNEMEDETMINAAHASRFHWGIVGTPLHFARGEWQISRVYSLVGRAEPALYHAKKSLELCLDNDLGDFDLGFAYEALARAYAAEGDITQRDENIALAKQASDQVENESDRAWLLNNILTVASLTIPKWGND</sequence>
<dbReference type="OrthoDB" id="1952168at2"/>
<dbReference type="EMBL" id="SUPK01000006">
    <property type="protein sequence ID" value="TJY41541.1"/>
    <property type="molecule type" value="Genomic_DNA"/>
</dbReference>
<reference evidence="1 2" key="1">
    <citation type="submission" date="2019-04" db="EMBL/GenBank/DDBJ databases">
        <title>Cohnella sp. nov., isolated from soil.</title>
        <authorList>
            <person name="Kim W."/>
        </authorList>
    </citation>
    <scope>NUCLEOTIDE SEQUENCE [LARGE SCALE GENOMIC DNA]</scope>
    <source>
        <strain evidence="1 2">CAU 1483</strain>
    </source>
</reference>
<dbReference type="Proteomes" id="UP000309673">
    <property type="component" value="Unassembled WGS sequence"/>
</dbReference>
<gene>
    <name evidence="1" type="ORF">E5161_14175</name>
</gene>
<proteinExistence type="predicted"/>
<accession>A0A4U0FA82</accession>
<evidence type="ECO:0000313" key="2">
    <source>
        <dbReference type="Proteomes" id="UP000309673"/>
    </source>
</evidence>